<accession>A0A2D3VDQ9</accession>
<evidence type="ECO:0000313" key="3">
    <source>
        <dbReference type="Proteomes" id="UP000225277"/>
    </source>
</evidence>
<gene>
    <name evidence="2" type="ORF">RCC_08913</name>
</gene>
<dbReference type="Proteomes" id="UP000225277">
    <property type="component" value="Unassembled WGS sequence"/>
</dbReference>
<protein>
    <submittedName>
        <fullName evidence="2">Uncharacterized protein</fullName>
    </submittedName>
</protein>
<feature type="compositionally biased region" description="Pro residues" evidence="1">
    <location>
        <begin position="1"/>
        <end position="11"/>
    </location>
</feature>
<feature type="compositionally biased region" description="Basic residues" evidence="1">
    <location>
        <begin position="37"/>
        <end position="49"/>
    </location>
</feature>
<evidence type="ECO:0000256" key="1">
    <source>
        <dbReference type="SAM" id="MobiDB-lite"/>
    </source>
</evidence>
<organism evidence="2 3">
    <name type="scientific">Ramularia collo-cygni</name>
    <dbReference type="NCBI Taxonomy" id="112498"/>
    <lineage>
        <taxon>Eukaryota</taxon>
        <taxon>Fungi</taxon>
        <taxon>Dikarya</taxon>
        <taxon>Ascomycota</taxon>
        <taxon>Pezizomycotina</taxon>
        <taxon>Dothideomycetes</taxon>
        <taxon>Dothideomycetidae</taxon>
        <taxon>Mycosphaerellales</taxon>
        <taxon>Mycosphaerellaceae</taxon>
        <taxon>Ramularia</taxon>
    </lineage>
</organism>
<dbReference type="AlphaFoldDB" id="A0A2D3VDQ9"/>
<dbReference type="RefSeq" id="XP_023629926.1">
    <property type="nucleotide sequence ID" value="XM_023774158.1"/>
</dbReference>
<dbReference type="GeneID" id="35603992"/>
<proteinExistence type="predicted"/>
<keyword evidence="3" id="KW-1185">Reference proteome</keyword>
<feature type="region of interest" description="Disordered" evidence="1">
    <location>
        <begin position="1"/>
        <end position="49"/>
    </location>
</feature>
<name>A0A2D3VDQ9_9PEZI</name>
<feature type="compositionally biased region" description="Pro residues" evidence="1">
    <location>
        <begin position="19"/>
        <end position="29"/>
    </location>
</feature>
<dbReference type="EMBL" id="FJUY01000016">
    <property type="protein sequence ID" value="CZT23202.1"/>
    <property type="molecule type" value="Genomic_DNA"/>
</dbReference>
<evidence type="ECO:0000313" key="2">
    <source>
        <dbReference type="EMBL" id="CZT23202.1"/>
    </source>
</evidence>
<reference evidence="2 3" key="1">
    <citation type="submission" date="2016-03" db="EMBL/GenBank/DDBJ databases">
        <authorList>
            <person name="Ploux O."/>
        </authorList>
    </citation>
    <scope>NUCLEOTIDE SEQUENCE [LARGE SCALE GENOMIC DNA]</scope>
    <source>
        <strain evidence="2 3">URUG2</strain>
    </source>
</reference>
<sequence>MLKLYGPPPAPIADIIPFGDPPSTTPQAPPKDLTVGKGRKSRRRRKSSRSIIKKKVKPLKLCREIKDYAIRLEKLVAGYGALERIEQEKLDAGYLIAQHLASANSDSEDAPLDDLLDQQASLELAMTAKLNKLVSHANCLMDSVEAQAGRAPLPPPLILQLQRYDDAREAYVGWRVTEAEEEEEEQDLKKIEDTFSQVNSAKKLTPRKGRGWKPSQTLLRSMEDREAGIRKRRRVMEICNMTMTSELRRLCEEEAPETLQHPVFRPVDSRLANLRR</sequence>